<dbReference type="Gene3D" id="3.40.50.300">
    <property type="entry name" value="P-loop containing nucleotide triphosphate hydrolases"/>
    <property type="match status" value="1"/>
</dbReference>
<dbReference type="NCBIfam" id="TIGR00611">
    <property type="entry name" value="recf"/>
    <property type="match status" value="1"/>
</dbReference>
<dbReference type="InterPro" id="IPR042174">
    <property type="entry name" value="RecF_2"/>
</dbReference>
<dbReference type="InterPro" id="IPR003395">
    <property type="entry name" value="RecF/RecN/SMC_N"/>
</dbReference>
<protein>
    <recommendedName>
        <fullName evidence="3 9">DNA replication and repair protein RecF</fullName>
    </recommendedName>
</protein>
<dbReference type="GO" id="GO:0003697">
    <property type="term" value="F:single-stranded DNA binding"/>
    <property type="evidence" value="ECO:0007669"/>
    <property type="project" value="UniProtKB-UniRule"/>
</dbReference>
<dbReference type="EMBL" id="JAYGII010000005">
    <property type="protein sequence ID" value="MEA5445013.1"/>
    <property type="molecule type" value="Genomic_DNA"/>
</dbReference>
<gene>
    <name evidence="9 12" type="primary">recF</name>
    <name evidence="12" type="ORF">VCB98_04170</name>
</gene>
<dbReference type="GO" id="GO:0006302">
    <property type="term" value="P:double-strand break repair"/>
    <property type="evidence" value="ECO:0007669"/>
    <property type="project" value="TreeGrafter"/>
</dbReference>
<dbReference type="GO" id="GO:0009432">
    <property type="term" value="P:SOS response"/>
    <property type="evidence" value="ECO:0007669"/>
    <property type="project" value="UniProtKB-UniRule"/>
</dbReference>
<reference evidence="12 13" key="1">
    <citation type="submission" date="2023-12" db="EMBL/GenBank/DDBJ databases">
        <title>Whole-genome sequencing of halo(alkali)philic microorganisms from hypersaline lakes.</title>
        <authorList>
            <person name="Sorokin D.Y."/>
            <person name="Merkel A.Y."/>
            <person name="Messina E."/>
            <person name="Yakimov M."/>
        </authorList>
    </citation>
    <scope>NUCLEOTIDE SEQUENCE [LARGE SCALE GENOMIC DNA]</scope>
    <source>
        <strain evidence="12 13">AB-CW1</strain>
    </source>
</reference>
<evidence type="ECO:0000256" key="3">
    <source>
        <dbReference type="ARBA" id="ARBA00020170"/>
    </source>
</evidence>
<evidence type="ECO:0000259" key="11">
    <source>
        <dbReference type="Pfam" id="PF02463"/>
    </source>
</evidence>
<keyword evidence="9 10" id="KW-0742">SOS response</keyword>
<evidence type="ECO:0000256" key="8">
    <source>
        <dbReference type="ARBA" id="ARBA00023125"/>
    </source>
</evidence>
<keyword evidence="7 9" id="KW-0067">ATP-binding</keyword>
<dbReference type="Pfam" id="PF02463">
    <property type="entry name" value="SMC_N"/>
    <property type="match status" value="1"/>
</dbReference>
<sequence>MSLKRLRLRDFRCFEALDWSPGHSWNLISGENASGKTSLLEAIFFLGRGRSFRTAQVDRMVRSGADCFDLVGDIQGQRAHRLGVRRGRGQGRWRLDGEDLRRMAEIASLFPVLAVDTGAQVMIEGGPENRRRFLDWGLFHVEPAFLPIWRRYRQAVAQRNGALRTGVDDRSLSSWDQAVAESGEALDRYRREQVGNLAGQFSVMASAGLNVAEVGLDYQPGWRKGLSLAEALMRNREADRRMGHTLSGPHRAELVVSVEGRPARERVSRGQQKMLAAALLLSGAALFETVRDRGVVVLLDDLPSELDRDHASRLGELLGSLTGQIFVTGIEGSRLQAFAPAESQLFHVEQGRLRQ</sequence>
<dbReference type="GO" id="GO:0005737">
    <property type="term" value="C:cytoplasm"/>
    <property type="evidence" value="ECO:0007669"/>
    <property type="project" value="UniProtKB-SubCell"/>
</dbReference>
<dbReference type="Gene3D" id="1.20.1050.90">
    <property type="entry name" value="RecF/RecN/SMC, N-terminal domain"/>
    <property type="match status" value="1"/>
</dbReference>
<keyword evidence="4 9" id="KW-0963">Cytoplasm</keyword>
<dbReference type="Proteomes" id="UP001302316">
    <property type="component" value="Unassembled WGS sequence"/>
</dbReference>
<keyword evidence="5 9" id="KW-0235">DNA replication</keyword>
<dbReference type="GO" id="GO:0005524">
    <property type="term" value="F:ATP binding"/>
    <property type="evidence" value="ECO:0007669"/>
    <property type="project" value="UniProtKB-UniRule"/>
</dbReference>
<evidence type="ECO:0000256" key="5">
    <source>
        <dbReference type="ARBA" id="ARBA00022705"/>
    </source>
</evidence>
<comment type="similarity">
    <text evidence="2 9 10">Belongs to the RecF family.</text>
</comment>
<evidence type="ECO:0000256" key="2">
    <source>
        <dbReference type="ARBA" id="ARBA00008016"/>
    </source>
</evidence>
<organism evidence="12 13">
    <name type="scientific">Natronospira elongata</name>
    <dbReference type="NCBI Taxonomy" id="3110268"/>
    <lineage>
        <taxon>Bacteria</taxon>
        <taxon>Pseudomonadati</taxon>
        <taxon>Pseudomonadota</taxon>
        <taxon>Gammaproteobacteria</taxon>
        <taxon>Natronospirales</taxon>
        <taxon>Natronospiraceae</taxon>
        <taxon>Natronospira</taxon>
    </lineage>
</organism>
<keyword evidence="13" id="KW-1185">Reference proteome</keyword>
<comment type="function">
    <text evidence="9 10">The RecF protein is involved in DNA metabolism; it is required for DNA replication and normal SOS inducibility. RecF binds preferentially to single-stranded, linear DNA. It also seems to bind ATP.</text>
</comment>
<dbReference type="GO" id="GO:0000731">
    <property type="term" value="P:DNA synthesis involved in DNA repair"/>
    <property type="evidence" value="ECO:0007669"/>
    <property type="project" value="TreeGrafter"/>
</dbReference>
<evidence type="ECO:0000313" key="12">
    <source>
        <dbReference type="EMBL" id="MEA5445013.1"/>
    </source>
</evidence>
<keyword evidence="6 9" id="KW-0547">Nucleotide-binding</keyword>
<keyword evidence="9 10" id="KW-0234">DNA repair</keyword>
<feature type="domain" description="RecF/RecN/SMC N-terminal" evidence="11">
    <location>
        <begin position="3"/>
        <end position="337"/>
    </location>
</feature>
<dbReference type="InterPro" id="IPR027417">
    <property type="entry name" value="P-loop_NTPase"/>
</dbReference>
<dbReference type="InterPro" id="IPR018078">
    <property type="entry name" value="DNA-binding_RecF_CS"/>
</dbReference>
<evidence type="ECO:0000256" key="10">
    <source>
        <dbReference type="RuleBase" id="RU000578"/>
    </source>
</evidence>
<dbReference type="PANTHER" id="PTHR32182:SF0">
    <property type="entry name" value="DNA REPLICATION AND REPAIR PROTEIN RECF"/>
    <property type="match status" value="1"/>
</dbReference>
<keyword evidence="8 9" id="KW-0238">DNA-binding</keyword>
<feature type="binding site" evidence="9">
    <location>
        <begin position="30"/>
        <end position="37"/>
    </location>
    <ligand>
        <name>ATP</name>
        <dbReference type="ChEBI" id="CHEBI:30616"/>
    </ligand>
</feature>
<dbReference type="RefSeq" id="WP_346050639.1">
    <property type="nucleotide sequence ID" value="NZ_JAYGII010000005.1"/>
</dbReference>
<dbReference type="InterPro" id="IPR001238">
    <property type="entry name" value="DNA-binding_RecF"/>
</dbReference>
<keyword evidence="9 10" id="KW-0227">DNA damage</keyword>
<comment type="subcellular location">
    <subcellularLocation>
        <location evidence="1 9 10">Cytoplasm</location>
    </subcellularLocation>
</comment>
<evidence type="ECO:0000256" key="7">
    <source>
        <dbReference type="ARBA" id="ARBA00022840"/>
    </source>
</evidence>
<dbReference type="PANTHER" id="PTHR32182">
    <property type="entry name" value="DNA REPLICATION AND REPAIR PROTEIN RECF"/>
    <property type="match status" value="1"/>
</dbReference>
<evidence type="ECO:0000256" key="1">
    <source>
        <dbReference type="ARBA" id="ARBA00004496"/>
    </source>
</evidence>
<evidence type="ECO:0000256" key="4">
    <source>
        <dbReference type="ARBA" id="ARBA00022490"/>
    </source>
</evidence>
<accession>A0AAP6JDV2</accession>
<dbReference type="GO" id="GO:0006260">
    <property type="term" value="P:DNA replication"/>
    <property type="evidence" value="ECO:0007669"/>
    <property type="project" value="UniProtKB-UniRule"/>
</dbReference>
<dbReference type="SUPFAM" id="SSF52540">
    <property type="entry name" value="P-loop containing nucleoside triphosphate hydrolases"/>
    <property type="match status" value="1"/>
</dbReference>
<comment type="caution">
    <text evidence="12">The sequence shown here is derived from an EMBL/GenBank/DDBJ whole genome shotgun (WGS) entry which is preliminary data.</text>
</comment>
<evidence type="ECO:0000256" key="6">
    <source>
        <dbReference type="ARBA" id="ARBA00022741"/>
    </source>
</evidence>
<evidence type="ECO:0000256" key="9">
    <source>
        <dbReference type="HAMAP-Rule" id="MF_00365"/>
    </source>
</evidence>
<dbReference type="HAMAP" id="MF_00365">
    <property type="entry name" value="RecF"/>
    <property type="match status" value="1"/>
</dbReference>
<dbReference type="AlphaFoldDB" id="A0AAP6JDV2"/>
<name>A0AAP6JDV2_9GAMM</name>
<proteinExistence type="inferred from homology"/>
<dbReference type="PROSITE" id="PS00618">
    <property type="entry name" value="RECF_2"/>
    <property type="match status" value="1"/>
</dbReference>
<evidence type="ECO:0000313" key="13">
    <source>
        <dbReference type="Proteomes" id="UP001302316"/>
    </source>
</evidence>